<name>I0ZAI3_COCSC</name>
<dbReference type="Proteomes" id="UP000007264">
    <property type="component" value="Unassembled WGS sequence"/>
</dbReference>
<dbReference type="RefSeq" id="XP_005652196.1">
    <property type="nucleotide sequence ID" value="XM_005652139.1"/>
</dbReference>
<evidence type="ECO:0000313" key="2">
    <source>
        <dbReference type="Proteomes" id="UP000007264"/>
    </source>
</evidence>
<protein>
    <submittedName>
        <fullName evidence="1">Uncharacterized protein</fullName>
    </submittedName>
</protein>
<gene>
    <name evidence="1" type="ORF">COCSUDRAFT_32069</name>
</gene>
<reference evidence="1 2" key="1">
    <citation type="journal article" date="2012" name="Genome Biol.">
        <title>The genome of the polar eukaryotic microalga coccomyxa subellipsoidea reveals traits of cold adaptation.</title>
        <authorList>
            <person name="Blanc G."/>
            <person name="Agarkova I."/>
            <person name="Grimwood J."/>
            <person name="Kuo A."/>
            <person name="Brueggeman A."/>
            <person name="Dunigan D."/>
            <person name="Gurnon J."/>
            <person name="Ladunga I."/>
            <person name="Lindquist E."/>
            <person name="Lucas S."/>
            <person name="Pangilinan J."/>
            <person name="Proschold T."/>
            <person name="Salamov A."/>
            <person name="Schmutz J."/>
            <person name="Weeks D."/>
            <person name="Yamada T."/>
            <person name="Claverie J.M."/>
            <person name="Grigoriev I."/>
            <person name="Van Etten J."/>
            <person name="Lomsadze A."/>
            <person name="Borodovsky M."/>
        </authorList>
    </citation>
    <scope>NUCLEOTIDE SEQUENCE [LARGE SCALE GENOMIC DNA]</scope>
    <source>
        <strain evidence="1 2">C-169</strain>
    </source>
</reference>
<proteinExistence type="predicted"/>
<dbReference type="AlphaFoldDB" id="I0ZAI3"/>
<accession>I0ZAI3</accession>
<dbReference type="EMBL" id="AGSI01000001">
    <property type="protein sequence ID" value="EIE27652.1"/>
    <property type="molecule type" value="Genomic_DNA"/>
</dbReference>
<comment type="caution">
    <text evidence="1">The sequence shown here is derived from an EMBL/GenBank/DDBJ whole genome shotgun (WGS) entry which is preliminary data.</text>
</comment>
<evidence type="ECO:0000313" key="1">
    <source>
        <dbReference type="EMBL" id="EIE27652.1"/>
    </source>
</evidence>
<keyword evidence="2" id="KW-1185">Reference proteome</keyword>
<organism evidence="1 2">
    <name type="scientific">Coccomyxa subellipsoidea (strain C-169)</name>
    <name type="common">Green microalga</name>
    <dbReference type="NCBI Taxonomy" id="574566"/>
    <lineage>
        <taxon>Eukaryota</taxon>
        <taxon>Viridiplantae</taxon>
        <taxon>Chlorophyta</taxon>
        <taxon>core chlorophytes</taxon>
        <taxon>Trebouxiophyceae</taxon>
        <taxon>Trebouxiophyceae incertae sedis</taxon>
        <taxon>Coccomyxaceae</taxon>
        <taxon>Coccomyxa</taxon>
        <taxon>Coccomyxa subellipsoidea</taxon>
    </lineage>
</organism>
<sequence>MQTAALNTLDNVRVLQRCLLVRRAGSFLCRNEQIPNCYCYSVHGVYHNKHTLGPAHRCWSAAQTLNIPQSLCCCFYTDTIRRVIEGTADWRD</sequence>
<dbReference type="KEGG" id="csl:COCSUDRAFT_32069"/>
<dbReference type="GeneID" id="17045667"/>